<gene>
    <name evidence="1" type="ORF">COV10_02325</name>
</gene>
<evidence type="ECO:0000313" key="1">
    <source>
        <dbReference type="EMBL" id="PIR44889.1"/>
    </source>
</evidence>
<organism evidence="1 2">
    <name type="scientific">Candidatus Vogelbacteria bacterium CG10_big_fil_rev_8_21_14_0_10_51_16</name>
    <dbReference type="NCBI Taxonomy" id="1975045"/>
    <lineage>
        <taxon>Bacteria</taxon>
        <taxon>Candidatus Vogeliibacteriota</taxon>
    </lineage>
</organism>
<dbReference type="EMBL" id="PCYI01000017">
    <property type="protein sequence ID" value="PIR44889.1"/>
    <property type="molecule type" value="Genomic_DNA"/>
</dbReference>
<protein>
    <submittedName>
        <fullName evidence="1">Uncharacterized protein</fullName>
    </submittedName>
</protein>
<dbReference type="AlphaFoldDB" id="A0A2H0REC3"/>
<sequence length="163" mass="19693">MKKDLLLARKEQDWRMAVLNRLALIVEERHWGLQVQFIDLDIHNARPLADPEAVGCLQFDIQWKSCEGFARLFALEFESMSWGWRKYLGIQGRHHLHALRQEHLRAFARRYFLRMSRKEMERILTKAEFQAEEDWLDEANAELDRERERYDTRTESFGKSRSR</sequence>
<accession>A0A2H0REC3</accession>
<proteinExistence type="predicted"/>
<evidence type="ECO:0000313" key="2">
    <source>
        <dbReference type="Proteomes" id="UP000228767"/>
    </source>
</evidence>
<dbReference type="Proteomes" id="UP000228767">
    <property type="component" value="Unassembled WGS sequence"/>
</dbReference>
<name>A0A2H0REC3_9BACT</name>
<comment type="caution">
    <text evidence="1">The sequence shown here is derived from an EMBL/GenBank/DDBJ whole genome shotgun (WGS) entry which is preliminary data.</text>
</comment>
<reference evidence="1 2" key="1">
    <citation type="submission" date="2017-09" db="EMBL/GenBank/DDBJ databases">
        <title>Depth-based differentiation of microbial function through sediment-hosted aquifers and enrichment of novel symbionts in the deep terrestrial subsurface.</title>
        <authorList>
            <person name="Probst A.J."/>
            <person name="Ladd B."/>
            <person name="Jarett J.K."/>
            <person name="Geller-Mcgrath D.E."/>
            <person name="Sieber C.M."/>
            <person name="Emerson J.B."/>
            <person name="Anantharaman K."/>
            <person name="Thomas B.C."/>
            <person name="Malmstrom R."/>
            <person name="Stieglmeier M."/>
            <person name="Klingl A."/>
            <person name="Woyke T."/>
            <person name="Ryan C.M."/>
            <person name="Banfield J.F."/>
        </authorList>
    </citation>
    <scope>NUCLEOTIDE SEQUENCE [LARGE SCALE GENOMIC DNA]</scope>
    <source>
        <strain evidence="1">CG10_big_fil_rev_8_21_14_0_10_51_16</strain>
    </source>
</reference>